<feature type="compositionally biased region" description="Low complexity" evidence="3">
    <location>
        <begin position="394"/>
        <end position="405"/>
    </location>
</feature>
<proteinExistence type="predicted"/>
<reference evidence="5 6" key="1">
    <citation type="submission" date="2019-07" db="EMBL/GenBank/DDBJ databases">
        <title>Whole genome shotgun sequence of Agrococcus baldri NBRC 103055.</title>
        <authorList>
            <person name="Hosoyama A."/>
            <person name="Uohara A."/>
            <person name="Ohji S."/>
            <person name="Ichikawa N."/>
        </authorList>
    </citation>
    <scope>NUCLEOTIDE SEQUENCE [LARGE SCALE GENOMIC DNA]</scope>
    <source>
        <strain evidence="5 6">NBRC 103055</strain>
    </source>
</reference>
<dbReference type="RefSeq" id="WP_146794028.1">
    <property type="nucleotide sequence ID" value="NZ_BJUU01000007.1"/>
</dbReference>
<dbReference type="GO" id="GO:0005829">
    <property type="term" value="C:cytosol"/>
    <property type="evidence" value="ECO:0007669"/>
    <property type="project" value="TreeGrafter"/>
</dbReference>
<feature type="domain" description="CobQ/CobB/MinD/ParA nucleotide binding" evidence="4">
    <location>
        <begin position="131"/>
        <end position="341"/>
    </location>
</feature>
<dbReference type="Gene3D" id="3.40.50.300">
    <property type="entry name" value="P-loop containing nucleotide triphosphate hydrolases"/>
    <property type="match status" value="1"/>
</dbReference>
<evidence type="ECO:0000256" key="2">
    <source>
        <dbReference type="ARBA" id="ARBA00022840"/>
    </source>
</evidence>
<evidence type="ECO:0000256" key="3">
    <source>
        <dbReference type="SAM" id="MobiDB-lite"/>
    </source>
</evidence>
<dbReference type="AlphaFoldDB" id="A0AA87URK0"/>
<keyword evidence="2" id="KW-0067">ATP-binding</keyword>
<dbReference type="Proteomes" id="UP000321749">
    <property type="component" value="Unassembled WGS sequence"/>
</dbReference>
<organism evidence="5 6">
    <name type="scientific">Agrococcus baldri</name>
    <dbReference type="NCBI Taxonomy" id="153730"/>
    <lineage>
        <taxon>Bacteria</taxon>
        <taxon>Bacillati</taxon>
        <taxon>Actinomycetota</taxon>
        <taxon>Actinomycetes</taxon>
        <taxon>Micrococcales</taxon>
        <taxon>Microbacteriaceae</taxon>
        <taxon>Agrococcus</taxon>
    </lineage>
</organism>
<feature type="region of interest" description="Disordered" evidence="3">
    <location>
        <begin position="394"/>
        <end position="419"/>
    </location>
</feature>
<dbReference type="SUPFAM" id="SSF52540">
    <property type="entry name" value="P-loop containing nucleoside triphosphate hydrolases"/>
    <property type="match status" value="1"/>
</dbReference>
<dbReference type="EMBL" id="BJUU01000007">
    <property type="protein sequence ID" value="GEK80071.1"/>
    <property type="molecule type" value="Genomic_DNA"/>
</dbReference>
<dbReference type="GO" id="GO:0009898">
    <property type="term" value="C:cytoplasmic side of plasma membrane"/>
    <property type="evidence" value="ECO:0007669"/>
    <property type="project" value="TreeGrafter"/>
</dbReference>
<comment type="caution">
    <text evidence="5">The sequence shown here is derived from an EMBL/GenBank/DDBJ whole genome shotgun (WGS) entry which is preliminary data.</text>
</comment>
<evidence type="ECO:0000256" key="1">
    <source>
        <dbReference type="ARBA" id="ARBA00022741"/>
    </source>
</evidence>
<name>A0AA87URK0_9MICO</name>
<dbReference type="Pfam" id="PF01656">
    <property type="entry name" value="CbiA"/>
    <property type="match status" value="1"/>
</dbReference>
<dbReference type="GO" id="GO:0016887">
    <property type="term" value="F:ATP hydrolysis activity"/>
    <property type="evidence" value="ECO:0007669"/>
    <property type="project" value="TreeGrafter"/>
</dbReference>
<dbReference type="GO" id="GO:0051782">
    <property type="term" value="P:negative regulation of cell division"/>
    <property type="evidence" value="ECO:0007669"/>
    <property type="project" value="TreeGrafter"/>
</dbReference>
<keyword evidence="1" id="KW-0547">Nucleotide-binding</keyword>
<dbReference type="InterPro" id="IPR027417">
    <property type="entry name" value="P-loop_NTPase"/>
</dbReference>
<gene>
    <name evidence="5" type="ORF">ABA31_14220</name>
</gene>
<dbReference type="InterPro" id="IPR050625">
    <property type="entry name" value="ParA/MinD_ATPase"/>
</dbReference>
<keyword evidence="6" id="KW-1185">Reference proteome</keyword>
<dbReference type="PANTHER" id="PTHR43384:SF6">
    <property type="entry name" value="SEPTUM SITE-DETERMINING PROTEIN MIND HOMOLOG, CHLOROPLASTIC"/>
    <property type="match status" value="1"/>
</dbReference>
<dbReference type="GO" id="GO:0005524">
    <property type="term" value="F:ATP binding"/>
    <property type="evidence" value="ECO:0007669"/>
    <property type="project" value="UniProtKB-KW"/>
</dbReference>
<accession>A0AA87URK0</accession>
<dbReference type="PANTHER" id="PTHR43384">
    <property type="entry name" value="SEPTUM SITE-DETERMINING PROTEIN MIND HOMOLOG, CHLOROPLASTIC-RELATED"/>
    <property type="match status" value="1"/>
</dbReference>
<evidence type="ECO:0000313" key="6">
    <source>
        <dbReference type="Proteomes" id="UP000321749"/>
    </source>
</evidence>
<evidence type="ECO:0000313" key="5">
    <source>
        <dbReference type="EMBL" id="GEK80071.1"/>
    </source>
</evidence>
<dbReference type="InterPro" id="IPR002586">
    <property type="entry name" value="CobQ/CobB/MinD/ParA_Nub-bd_dom"/>
</dbReference>
<evidence type="ECO:0000259" key="4">
    <source>
        <dbReference type="Pfam" id="PF01656"/>
    </source>
</evidence>
<sequence length="419" mass="44154">MIGIAVSAPLEREDAIVREAARHGHRVAIRAATAADLIERLAARPDGAEPRIDLVLVVADDRHASRDLVDACDRQGIRLLALADDAGERSRAQRLGLDAVAWTDGFGAIESQVQPSAQSRAEPAPARGRVIAVWGPAGSPGRTTAAIALAAELALLGGRVALVDADTTSAAVAPSLGLLDESPGFAAAARLARAGSLTVDELDRICQQVPTMGGTVRVLTGIGRASRWPELGGDRVAEVLERCRDWAGTTVVDVAASLERDEEISSDLFAPRRHAATLAALEAADEVLVVAGGDAVGIARLVRALPELRELVPQARVRVVVNKVRASAIGIAPERAVQETLRRLAAVTPEACWPFDGRAADAALLEGRPLVDVAGRSRLRRRVQELAASLVPSEAAAPPSRASLRAAERPRKRWLPALR</sequence>
<feature type="compositionally biased region" description="Basic residues" evidence="3">
    <location>
        <begin position="410"/>
        <end position="419"/>
    </location>
</feature>
<protein>
    <submittedName>
        <fullName evidence="5">Pilus biosynthesis protein CpaE</fullName>
    </submittedName>
</protein>